<evidence type="ECO:0000313" key="3">
    <source>
        <dbReference type="EMBL" id="MDX8055676.1"/>
    </source>
</evidence>
<evidence type="ECO:0000259" key="2">
    <source>
        <dbReference type="Pfam" id="PF00188"/>
    </source>
</evidence>
<protein>
    <submittedName>
        <fullName evidence="3">CAP domain-containing protein</fullName>
    </submittedName>
</protein>
<evidence type="ECO:0000313" key="4">
    <source>
        <dbReference type="Proteomes" id="UP001271792"/>
    </source>
</evidence>
<dbReference type="RefSeq" id="WP_319989400.1">
    <property type="nucleotide sequence ID" value="NZ_JAXAVV010000031.1"/>
</dbReference>
<organism evidence="3 4">
    <name type="scientific">Lentzea kristufekii</name>
    <dbReference type="NCBI Taxonomy" id="3095430"/>
    <lineage>
        <taxon>Bacteria</taxon>
        <taxon>Bacillati</taxon>
        <taxon>Actinomycetota</taxon>
        <taxon>Actinomycetes</taxon>
        <taxon>Pseudonocardiales</taxon>
        <taxon>Pseudonocardiaceae</taxon>
        <taxon>Lentzea</taxon>
    </lineage>
</organism>
<dbReference type="InterPro" id="IPR035940">
    <property type="entry name" value="CAP_sf"/>
</dbReference>
<name>A0ABU4U587_9PSEU</name>
<comment type="caution">
    <text evidence="3">The sequence shown here is derived from an EMBL/GenBank/DDBJ whole genome shotgun (WGS) entry which is preliminary data.</text>
</comment>
<feature type="region of interest" description="Disordered" evidence="1">
    <location>
        <begin position="1"/>
        <end position="50"/>
    </location>
</feature>
<dbReference type="PANTHER" id="PTHR31157">
    <property type="entry name" value="SCP DOMAIN-CONTAINING PROTEIN"/>
    <property type="match status" value="1"/>
</dbReference>
<reference evidence="3 4" key="1">
    <citation type="submission" date="2023-11" db="EMBL/GenBank/DDBJ databases">
        <title>Lentzea sokolovensis, sp. nov., Lentzea kristufkii, sp. nov., and Lentzea miocenensis, sp. nov., rare actinobacteria from Sokolov Coal Basin, Miocene lacustrine sediment, Czech Republic.</title>
        <authorList>
            <person name="Lara A."/>
            <person name="Kotroba L."/>
            <person name="Nouioui I."/>
            <person name="Neumann-Schaal M."/>
            <person name="Mast Y."/>
            <person name="Chronakova A."/>
        </authorList>
    </citation>
    <scope>NUCLEOTIDE SEQUENCE [LARGE SCALE GENOMIC DNA]</scope>
    <source>
        <strain evidence="3 4">BCCO 10_0798</strain>
    </source>
</reference>
<dbReference type="EMBL" id="JAXAVV010000031">
    <property type="protein sequence ID" value="MDX8055676.1"/>
    <property type="molecule type" value="Genomic_DNA"/>
</dbReference>
<sequence length="172" mass="18716">MPSSRKWNRRDGSAVRFGPSPGRIDSAFAAGHAEPSPATTVARPATRQSSDEDTLIWLVNHVRSRAGLPRLRYDERLRVAARKHSRDMARRDFCEHVNPDGVTPAQRMSKAGYPNPGGENVARGQSGPHAVMTAWMASPSHRANILNPDFATIGVGVDLSAGGPYWTQNFGC</sequence>
<dbReference type="SUPFAM" id="SSF55797">
    <property type="entry name" value="PR-1-like"/>
    <property type="match status" value="1"/>
</dbReference>
<dbReference type="Gene3D" id="3.40.33.10">
    <property type="entry name" value="CAP"/>
    <property type="match status" value="1"/>
</dbReference>
<evidence type="ECO:0000256" key="1">
    <source>
        <dbReference type="SAM" id="MobiDB-lite"/>
    </source>
</evidence>
<dbReference type="CDD" id="cd05379">
    <property type="entry name" value="CAP_bacterial"/>
    <property type="match status" value="1"/>
</dbReference>
<dbReference type="Pfam" id="PF00188">
    <property type="entry name" value="CAP"/>
    <property type="match status" value="1"/>
</dbReference>
<proteinExistence type="predicted"/>
<gene>
    <name evidence="3" type="ORF">SK571_40405</name>
</gene>
<feature type="domain" description="SCP" evidence="2">
    <location>
        <begin position="58"/>
        <end position="170"/>
    </location>
</feature>
<keyword evidence="4" id="KW-1185">Reference proteome</keyword>
<dbReference type="PANTHER" id="PTHR31157:SF1">
    <property type="entry name" value="SCP DOMAIN-CONTAINING PROTEIN"/>
    <property type="match status" value="1"/>
</dbReference>
<dbReference type="InterPro" id="IPR014044">
    <property type="entry name" value="CAP_dom"/>
</dbReference>
<dbReference type="Proteomes" id="UP001271792">
    <property type="component" value="Unassembled WGS sequence"/>
</dbReference>
<accession>A0ABU4U587</accession>